<gene>
    <name evidence="1" type="ORF">DDK22_02670</name>
</gene>
<reference evidence="1 2" key="1">
    <citation type="submission" date="2018-04" db="EMBL/GenBank/DDBJ databases">
        <title>Cupriavidus necator CR12 genome sequencing and assembly.</title>
        <authorList>
            <person name="Ben Fekih I."/>
            <person name="Mazhar H.S."/>
            <person name="Bello S.K."/>
            <person name="Rensing C."/>
        </authorList>
    </citation>
    <scope>NUCLEOTIDE SEQUENCE [LARGE SCALE GENOMIC DNA]</scope>
    <source>
        <strain evidence="1 2">CR12</strain>
    </source>
</reference>
<organism evidence="1 2">
    <name type="scientific">Cupriavidus necator</name>
    <name type="common">Alcaligenes eutrophus</name>
    <name type="synonym">Ralstonia eutropha</name>
    <dbReference type="NCBI Taxonomy" id="106590"/>
    <lineage>
        <taxon>Bacteria</taxon>
        <taxon>Pseudomonadati</taxon>
        <taxon>Pseudomonadota</taxon>
        <taxon>Betaproteobacteria</taxon>
        <taxon>Burkholderiales</taxon>
        <taxon>Burkholderiaceae</taxon>
        <taxon>Cupriavidus</taxon>
    </lineage>
</organism>
<evidence type="ECO:0000313" key="1">
    <source>
        <dbReference type="EMBL" id="RCJ10123.1"/>
    </source>
</evidence>
<dbReference type="InterPro" id="IPR010419">
    <property type="entry name" value="CO_DH_gsu"/>
</dbReference>
<dbReference type="InterPro" id="IPR023393">
    <property type="entry name" value="START-like_dom_sf"/>
</dbReference>
<evidence type="ECO:0000313" key="2">
    <source>
        <dbReference type="Proteomes" id="UP000253501"/>
    </source>
</evidence>
<dbReference type="SUPFAM" id="SSF55961">
    <property type="entry name" value="Bet v1-like"/>
    <property type="match status" value="1"/>
</dbReference>
<comment type="caution">
    <text evidence="1">The sequence shown here is derived from an EMBL/GenBank/DDBJ whole genome shotgun (WGS) entry which is preliminary data.</text>
</comment>
<dbReference type="Proteomes" id="UP000253501">
    <property type="component" value="Unassembled WGS sequence"/>
</dbReference>
<protein>
    <submittedName>
        <fullName evidence="1">Carbon monoxide dehydrogenase</fullName>
    </submittedName>
</protein>
<dbReference type="Gene3D" id="3.30.530.20">
    <property type="match status" value="1"/>
</dbReference>
<sequence length="159" mass="16702">MEFTGAQVIKASRAEVWKRLNDPATFQRCLPGCEQYQQGDDGDYDAVIVAAVGPIKARFKGTARFTGHQEGIGYHIEGSGSGGVAGFGKLGADIRLEDVEGGTSLHYVAAAQMGGKLAQIGSRLVGSVANKFLAEFFSRFEKLVSQEASPGGSLATSAE</sequence>
<dbReference type="EMBL" id="QDHA01000006">
    <property type="protein sequence ID" value="RCJ10123.1"/>
    <property type="molecule type" value="Genomic_DNA"/>
</dbReference>
<dbReference type="RefSeq" id="WP_011615257.1">
    <property type="nucleotide sequence ID" value="NZ_CP066018.1"/>
</dbReference>
<dbReference type="AlphaFoldDB" id="A0A367PR95"/>
<proteinExistence type="predicted"/>
<dbReference type="PANTHER" id="PTHR38588">
    <property type="entry name" value="BLL0334 PROTEIN"/>
    <property type="match status" value="1"/>
</dbReference>
<accession>A0A367PR95</accession>
<name>A0A367PR95_CUPNE</name>
<dbReference type="Pfam" id="PF06240">
    <property type="entry name" value="COXG"/>
    <property type="match status" value="1"/>
</dbReference>
<dbReference type="CDD" id="cd05018">
    <property type="entry name" value="CoxG"/>
    <property type="match status" value="1"/>
</dbReference>
<dbReference type="PANTHER" id="PTHR38588:SF1">
    <property type="entry name" value="BLL0334 PROTEIN"/>
    <property type="match status" value="1"/>
</dbReference>